<organism evidence="3 4">
    <name type="scientific">Salvelinus namaycush</name>
    <name type="common">Lake trout</name>
    <name type="synonym">Salmo namaycush</name>
    <dbReference type="NCBI Taxonomy" id="8040"/>
    <lineage>
        <taxon>Eukaryota</taxon>
        <taxon>Metazoa</taxon>
        <taxon>Chordata</taxon>
        <taxon>Craniata</taxon>
        <taxon>Vertebrata</taxon>
        <taxon>Euteleostomi</taxon>
        <taxon>Actinopterygii</taxon>
        <taxon>Neopterygii</taxon>
        <taxon>Teleostei</taxon>
        <taxon>Protacanthopterygii</taxon>
        <taxon>Salmoniformes</taxon>
        <taxon>Salmonidae</taxon>
        <taxon>Salmoninae</taxon>
        <taxon>Salvelinus</taxon>
    </lineage>
</organism>
<protein>
    <recommendedName>
        <fullName evidence="1">Sesquipedalian</fullName>
        <shortName evidence="1">Ses</shortName>
    </recommendedName>
    <alternativeName>
        <fullName evidence="1">PH domain-containing endocytic trafficking adaptor</fullName>
    </alternativeName>
</protein>
<dbReference type="GO" id="GO:0005802">
    <property type="term" value="C:trans-Golgi network"/>
    <property type="evidence" value="ECO:0007669"/>
    <property type="project" value="UniProtKB-UniRule"/>
</dbReference>
<sequence length="254" mass="28145">MKLNKCSVAHYATCGSPPDMMGFLFKKGEWNTAYHRRWFILKGNMLFYFEECESQEPNGVIVLEACTVMLCKSAEELAFTIKFDCAKVCVYKMAAENQAAMESWMKAVSRASFGYMRLVVWELEEIQDGPGWLQGMPKSSRKVVAVARSKSGTSSSAPLVPSSQVTGSAVAQGETHTLSLQEEVQLLSGRSKESKPSAQVNGCADCPPLVCRGRGTEMGTEGAMWSGLRLCLRAVGVRLSPEFCFSKFHDWYRK</sequence>
<dbReference type="RefSeq" id="XP_038869811.1">
    <property type="nucleotide sequence ID" value="XM_039013883.1"/>
</dbReference>
<dbReference type="Pfam" id="PF00169">
    <property type="entry name" value="PH"/>
    <property type="match status" value="1"/>
</dbReference>
<dbReference type="PROSITE" id="PS50003">
    <property type="entry name" value="PH_DOMAIN"/>
    <property type="match status" value="1"/>
</dbReference>
<comment type="subcellular location">
    <subcellularLocation>
        <location evidence="1">Early endosome</location>
    </subcellularLocation>
    <subcellularLocation>
        <location evidence="1">Recycling endosome</location>
    </subcellularLocation>
    <subcellularLocation>
        <location evidence="1">Golgi apparatus</location>
        <location evidence="1">trans-Golgi network</location>
    </subcellularLocation>
    <subcellularLocation>
        <location evidence="1">Cytoplasmic vesicle</location>
        <location evidence="1">Clathrin-coated vesicle</location>
    </subcellularLocation>
</comment>
<dbReference type="PANTHER" id="PTHR22902">
    <property type="entry name" value="SESQUIPEDALIAN"/>
    <property type="match status" value="1"/>
</dbReference>
<dbReference type="SMART" id="SM00233">
    <property type="entry name" value="PH"/>
    <property type="match status" value="1"/>
</dbReference>
<evidence type="ECO:0000313" key="4">
    <source>
        <dbReference type="RefSeq" id="XP_038869811.1"/>
    </source>
</evidence>
<keyword evidence="1" id="KW-0967">Endosome</keyword>
<dbReference type="GO" id="GO:0007032">
    <property type="term" value="P:endosome organization"/>
    <property type="evidence" value="ECO:0007669"/>
    <property type="project" value="UniProtKB-UniRule"/>
</dbReference>
<feature type="domain" description="PH" evidence="2">
    <location>
        <begin position="17"/>
        <end position="113"/>
    </location>
</feature>
<dbReference type="Proteomes" id="UP000808372">
    <property type="component" value="Chromosome 18"/>
</dbReference>
<keyword evidence="1" id="KW-0597">Phosphoprotein</keyword>
<dbReference type="GO" id="GO:0055037">
    <property type="term" value="C:recycling endosome"/>
    <property type="evidence" value="ECO:0007669"/>
    <property type="project" value="UniProtKB-SubCell"/>
</dbReference>
<dbReference type="GeneID" id="120063507"/>
<keyword evidence="1" id="KW-0968">Cytoplasmic vesicle</keyword>
<keyword evidence="3" id="KW-1185">Reference proteome</keyword>
<proteinExistence type="inferred from homology"/>
<dbReference type="CDD" id="cd13288">
    <property type="entry name" value="PH_Ses"/>
    <property type="match status" value="1"/>
</dbReference>
<dbReference type="GO" id="GO:0042147">
    <property type="term" value="P:retrograde transport, endosome to Golgi"/>
    <property type="evidence" value="ECO:0007669"/>
    <property type="project" value="UniProtKB-UniRule"/>
</dbReference>
<evidence type="ECO:0000256" key="1">
    <source>
        <dbReference type="RuleBase" id="RU369082"/>
    </source>
</evidence>
<comment type="function">
    <text evidence="1">Plays a role in endocytic trafficking. Required for receptor recycling from endosomes, both to the trans-Golgi network and the plasma membrane.</text>
</comment>
<dbReference type="InterPro" id="IPR011993">
    <property type="entry name" value="PH-like_dom_sf"/>
</dbReference>
<keyword evidence="1" id="KW-0333">Golgi apparatus</keyword>
<comment type="similarity">
    <text evidence="1">Belongs to the sesquipedalian family.</text>
</comment>
<dbReference type="PANTHER" id="PTHR22902:SF15">
    <property type="entry name" value="SESQUIPEDALIAN-2"/>
    <property type="match status" value="1"/>
</dbReference>
<gene>
    <name evidence="4" type="primary">LOC120063507</name>
</gene>
<reference evidence="4" key="1">
    <citation type="submission" date="2025-08" db="UniProtKB">
        <authorList>
            <consortium name="RefSeq"/>
        </authorList>
    </citation>
    <scope>IDENTIFICATION</scope>
    <source>
        <tissue evidence="4">White muscle</tissue>
    </source>
</reference>
<name>A0A8U1F580_SALNM</name>
<dbReference type="GO" id="GO:0030136">
    <property type="term" value="C:clathrin-coated vesicle"/>
    <property type="evidence" value="ECO:0007669"/>
    <property type="project" value="UniProtKB-SubCell"/>
</dbReference>
<dbReference type="InterPro" id="IPR001849">
    <property type="entry name" value="PH_domain"/>
</dbReference>
<dbReference type="SUPFAM" id="SSF50729">
    <property type="entry name" value="PH domain-like"/>
    <property type="match status" value="1"/>
</dbReference>
<accession>A0A8U1F580</accession>
<dbReference type="GO" id="GO:0005769">
    <property type="term" value="C:early endosome"/>
    <property type="evidence" value="ECO:0007669"/>
    <property type="project" value="UniProtKB-SubCell"/>
</dbReference>
<dbReference type="GO" id="GO:0005829">
    <property type="term" value="C:cytosol"/>
    <property type="evidence" value="ECO:0007669"/>
    <property type="project" value="GOC"/>
</dbReference>
<dbReference type="InterPro" id="IPR045188">
    <property type="entry name" value="Boi1/Boi2-like"/>
</dbReference>
<evidence type="ECO:0000259" key="2">
    <source>
        <dbReference type="PROSITE" id="PS50003"/>
    </source>
</evidence>
<dbReference type="GO" id="GO:0001881">
    <property type="term" value="P:receptor recycling"/>
    <property type="evidence" value="ECO:0007669"/>
    <property type="project" value="UniProtKB-UniRule"/>
</dbReference>
<evidence type="ECO:0000313" key="3">
    <source>
        <dbReference type="Proteomes" id="UP000808372"/>
    </source>
</evidence>
<dbReference type="KEGG" id="snh:120063507"/>
<dbReference type="AlphaFoldDB" id="A0A8U1F580"/>
<dbReference type="Gene3D" id="2.30.29.30">
    <property type="entry name" value="Pleckstrin-homology domain (PH domain)/Phosphotyrosine-binding domain (PTB)"/>
    <property type="match status" value="1"/>
</dbReference>